<dbReference type="Pfam" id="PF00383">
    <property type="entry name" value="dCMP_cyt_deam_1"/>
    <property type="match status" value="1"/>
</dbReference>
<comment type="caution">
    <text evidence="3">The sequence shown here is derived from an EMBL/GenBank/DDBJ whole genome shotgun (WGS) entry which is preliminary data.</text>
</comment>
<dbReference type="SUPFAM" id="SSF53927">
    <property type="entry name" value="Cytidine deaminase-like"/>
    <property type="match status" value="1"/>
</dbReference>
<dbReference type="GO" id="GO:0004132">
    <property type="term" value="F:dCMP deaminase activity"/>
    <property type="evidence" value="ECO:0007669"/>
    <property type="project" value="TreeGrafter"/>
</dbReference>
<accession>A0A0F9WTP2</accession>
<dbReference type="InterPro" id="IPR016193">
    <property type="entry name" value="Cytidine_deaminase-like"/>
</dbReference>
<dbReference type="PANTHER" id="PTHR11086:SF18">
    <property type="entry name" value="DEOXYCYTIDYLATE DEAMINASE"/>
    <property type="match status" value="1"/>
</dbReference>
<name>A0A0F9WTP2_9ZZZZ</name>
<dbReference type="InterPro" id="IPR015517">
    <property type="entry name" value="dCMP_deaminase-rel"/>
</dbReference>
<reference evidence="3" key="1">
    <citation type="journal article" date="2015" name="Nature">
        <title>Complex archaea that bridge the gap between prokaryotes and eukaryotes.</title>
        <authorList>
            <person name="Spang A."/>
            <person name="Saw J.H."/>
            <person name="Jorgensen S.L."/>
            <person name="Zaremba-Niedzwiedzka K."/>
            <person name="Martijn J."/>
            <person name="Lind A.E."/>
            <person name="van Eijk R."/>
            <person name="Schleper C."/>
            <person name="Guy L."/>
            <person name="Ettema T.J."/>
        </authorList>
    </citation>
    <scope>NUCLEOTIDE SEQUENCE</scope>
</reference>
<dbReference type="EMBL" id="LAZR01000116">
    <property type="protein sequence ID" value="KKN89681.1"/>
    <property type="molecule type" value="Genomic_DNA"/>
</dbReference>
<organism evidence="3">
    <name type="scientific">marine sediment metagenome</name>
    <dbReference type="NCBI Taxonomy" id="412755"/>
    <lineage>
        <taxon>unclassified sequences</taxon>
        <taxon>metagenomes</taxon>
        <taxon>ecological metagenomes</taxon>
    </lineage>
</organism>
<keyword evidence="1" id="KW-0378">Hydrolase</keyword>
<evidence type="ECO:0000313" key="3">
    <source>
        <dbReference type="EMBL" id="KKN89681.1"/>
    </source>
</evidence>
<gene>
    <name evidence="3" type="ORF">LCGC14_0235270</name>
</gene>
<dbReference type="PROSITE" id="PS51747">
    <property type="entry name" value="CYT_DCMP_DEAMINASES_2"/>
    <property type="match status" value="1"/>
</dbReference>
<evidence type="ECO:0000259" key="2">
    <source>
        <dbReference type="PROSITE" id="PS51747"/>
    </source>
</evidence>
<dbReference type="AlphaFoldDB" id="A0A0F9WTP2"/>
<evidence type="ECO:0000256" key="1">
    <source>
        <dbReference type="ARBA" id="ARBA00022801"/>
    </source>
</evidence>
<protein>
    <recommendedName>
        <fullName evidence="2">CMP/dCMP-type deaminase domain-containing protein</fullName>
    </recommendedName>
</protein>
<dbReference type="Gene3D" id="3.40.140.10">
    <property type="entry name" value="Cytidine Deaminase, domain 2"/>
    <property type="match status" value="1"/>
</dbReference>
<feature type="domain" description="CMP/dCMP-type deaminase" evidence="2">
    <location>
        <begin position="6"/>
        <end position="148"/>
    </location>
</feature>
<dbReference type="GO" id="GO:0005737">
    <property type="term" value="C:cytoplasm"/>
    <property type="evidence" value="ECO:0007669"/>
    <property type="project" value="TreeGrafter"/>
</dbReference>
<sequence length="180" mass="20077">MRLRLSMDNYLWKLAFQVAERSTCDRFKAGCVVAKDGVIVATGYNGSVDGEPHCDEAGHELIHVMNFSANSEDNIITHGDTIVAHCIRTIHAEINCIINAAKVGQSLEGCDWYLNGVPCKPCSMAIARLYPHRIFFPSDIYPAEGIIEWWQNRLGRGPFVTPREIITKPSNSLKEIGVME</sequence>
<dbReference type="PANTHER" id="PTHR11086">
    <property type="entry name" value="DEOXYCYTIDYLATE DEAMINASE-RELATED"/>
    <property type="match status" value="1"/>
</dbReference>
<proteinExistence type="predicted"/>
<dbReference type="InterPro" id="IPR002125">
    <property type="entry name" value="CMP_dCMP_dom"/>
</dbReference>